<name>A0A8S4FWJ0_PLUXY</name>
<accession>A0A8S4FWJ0</accession>
<sequence>MKKGSSPIANTFVCPQESPAVRLAVAAPPDAGVLAVYWAEYDLQGSADDDNHYEGMCTCHVQSDAARSRAGNEISSNVDTEGTRRACRRGGETLEMPNVTTSKVRPKPQAIVCKQKPVLSKPSKKGNSPVDYLGTFMRQPWTAFLRRPATGFIEKTGHLEPNVTAARALSSGMNGRVTKYCCEMREVRFCLESPVRCKLGN</sequence>
<dbReference type="EMBL" id="CAJHNJ030000049">
    <property type="protein sequence ID" value="CAG9132439.1"/>
    <property type="molecule type" value="Genomic_DNA"/>
</dbReference>
<evidence type="ECO:0000313" key="2">
    <source>
        <dbReference type="Proteomes" id="UP000653454"/>
    </source>
</evidence>
<organism evidence="1 2">
    <name type="scientific">Plutella xylostella</name>
    <name type="common">Diamondback moth</name>
    <name type="synonym">Plutella maculipennis</name>
    <dbReference type="NCBI Taxonomy" id="51655"/>
    <lineage>
        <taxon>Eukaryota</taxon>
        <taxon>Metazoa</taxon>
        <taxon>Ecdysozoa</taxon>
        <taxon>Arthropoda</taxon>
        <taxon>Hexapoda</taxon>
        <taxon>Insecta</taxon>
        <taxon>Pterygota</taxon>
        <taxon>Neoptera</taxon>
        <taxon>Endopterygota</taxon>
        <taxon>Lepidoptera</taxon>
        <taxon>Glossata</taxon>
        <taxon>Ditrysia</taxon>
        <taxon>Yponomeutoidea</taxon>
        <taxon>Plutellidae</taxon>
        <taxon>Plutella</taxon>
    </lineage>
</organism>
<protein>
    <submittedName>
        <fullName evidence="1">(diamondback moth) hypothetical protein</fullName>
    </submittedName>
</protein>
<dbReference type="AlphaFoldDB" id="A0A8S4FWJ0"/>
<reference evidence="1" key="1">
    <citation type="submission" date="2020-11" db="EMBL/GenBank/DDBJ databases">
        <authorList>
            <person name="Whiteford S."/>
        </authorList>
    </citation>
    <scope>NUCLEOTIDE SEQUENCE</scope>
</reference>
<keyword evidence="2" id="KW-1185">Reference proteome</keyword>
<dbReference type="Proteomes" id="UP000653454">
    <property type="component" value="Unassembled WGS sequence"/>
</dbReference>
<gene>
    <name evidence="1" type="ORF">PLXY2_LOCUS10717</name>
</gene>
<evidence type="ECO:0000313" key="1">
    <source>
        <dbReference type="EMBL" id="CAG9132439.1"/>
    </source>
</evidence>
<comment type="caution">
    <text evidence="1">The sequence shown here is derived from an EMBL/GenBank/DDBJ whole genome shotgun (WGS) entry which is preliminary data.</text>
</comment>
<proteinExistence type="predicted"/>